<keyword evidence="6" id="KW-0694">RNA-binding</keyword>
<evidence type="ECO:0000313" key="8">
    <source>
        <dbReference type="EMBL" id="GAB10465.1"/>
    </source>
</evidence>
<dbReference type="InterPro" id="IPR038570">
    <property type="entry name" value="HicA_sf"/>
</dbReference>
<name>G7H3P0_9ACTN</name>
<keyword evidence="5" id="KW-0378">Hydrolase</keyword>
<dbReference type="OrthoDB" id="3432003at2"/>
<keyword evidence="3" id="KW-0540">Nuclease</keyword>
<dbReference type="InterPro" id="IPR012933">
    <property type="entry name" value="HicA_mRNA_interferase"/>
</dbReference>
<dbReference type="Proteomes" id="UP000035088">
    <property type="component" value="Unassembled WGS sequence"/>
</dbReference>
<accession>G7H3P0</accession>
<comment type="similarity">
    <text evidence="1">Belongs to the HicA mRNA interferase family.</text>
</comment>
<evidence type="ECO:0000313" key="9">
    <source>
        <dbReference type="Proteomes" id="UP000035088"/>
    </source>
</evidence>
<gene>
    <name evidence="8" type="ORF">GOARA_056_02130</name>
</gene>
<dbReference type="GO" id="GO:0003729">
    <property type="term" value="F:mRNA binding"/>
    <property type="evidence" value="ECO:0007669"/>
    <property type="project" value="InterPro"/>
</dbReference>
<proteinExistence type="inferred from homology"/>
<dbReference type="GO" id="GO:0004519">
    <property type="term" value="F:endonuclease activity"/>
    <property type="evidence" value="ECO:0007669"/>
    <property type="project" value="UniProtKB-KW"/>
</dbReference>
<evidence type="ECO:0000256" key="7">
    <source>
        <dbReference type="ARBA" id="ARBA00023016"/>
    </source>
</evidence>
<dbReference type="EMBL" id="BAEE01000056">
    <property type="protein sequence ID" value="GAB10465.1"/>
    <property type="molecule type" value="Genomic_DNA"/>
</dbReference>
<dbReference type="Gene3D" id="3.30.920.30">
    <property type="entry name" value="Hypothetical protein"/>
    <property type="match status" value="1"/>
</dbReference>
<keyword evidence="7" id="KW-0346">Stress response</keyword>
<protein>
    <submittedName>
        <fullName evidence="8">Uncharacterized protein</fullName>
    </submittedName>
</protein>
<keyword evidence="2" id="KW-1277">Toxin-antitoxin system</keyword>
<dbReference type="GO" id="GO:0016787">
    <property type="term" value="F:hydrolase activity"/>
    <property type="evidence" value="ECO:0007669"/>
    <property type="project" value="UniProtKB-KW"/>
</dbReference>
<reference evidence="8 9" key="1">
    <citation type="submission" date="2011-11" db="EMBL/GenBank/DDBJ databases">
        <title>Whole genome shotgun sequence of Gordonia araii NBRC 100433.</title>
        <authorList>
            <person name="Yoshida Y."/>
            <person name="Hosoyama A."/>
            <person name="Tsuchikane K."/>
            <person name="Katsumata H."/>
            <person name="Yamazaki S."/>
            <person name="Fujita N."/>
        </authorList>
    </citation>
    <scope>NUCLEOTIDE SEQUENCE [LARGE SCALE GENOMIC DNA]</scope>
    <source>
        <strain evidence="8 9">NBRC 100433</strain>
    </source>
</reference>
<dbReference type="SUPFAM" id="SSF54786">
    <property type="entry name" value="YcfA/nrd intein domain"/>
    <property type="match status" value="1"/>
</dbReference>
<dbReference type="AlphaFoldDB" id="G7H3P0"/>
<evidence type="ECO:0000256" key="4">
    <source>
        <dbReference type="ARBA" id="ARBA00022759"/>
    </source>
</evidence>
<sequence>MKRRDVMKRLRETAKADGVGISETEGGSHTKVQFSDGRRTVVPRHNEINENTANSILKQMGVK</sequence>
<keyword evidence="4" id="KW-0255">Endonuclease</keyword>
<comment type="caution">
    <text evidence="8">The sequence shown here is derived from an EMBL/GenBank/DDBJ whole genome shotgun (WGS) entry which is preliminary data.</text>
</comment>
<evidence type="ECO:0000256" key="2">
    <source>
        <dbReference type="ARBA" id="ARBA00022649"/>
    </source>
</evidence>
<evidence type="ECO:0000256" key="6">
    <source>
        <dbReference type="ARBA" id="ARBA00022884"/>
    </source>
</evidence>
<organism evidence="8 9">
    <name type="scientific">Gordonia araii NBRC 100433</name>
    <dbReference type="NCBI Taxonomy" id="1073574"/>
    <lineage>
        <taxon>Bacteria</taxon>
        <taxon>Bacillati</taxon>
        <taxon>Actinomycetota</taxon>
        <taxon>Actinomycetes</taxon>
        <taxon>Mycobacteriales</taxon>
        <taxon>Gordoniaceae</taxon>
        <taxon>Gordonia</taxon>
    </lineage>
</organism>
<evidence type="ECO:0000256" key="1">
    <source>
        <dbReference type="ARBA" id="ARBA00006620"/>
    </source>
</evidence>
<evidence type="ECO:0000256" key="5">
    <source>
        <dbReference type="ARBA" id="ARBA00022801"/>
    </source>
</evidence>
<dbReference type="Pfam" id="PF07927">
    <property type="entry name" value="HicA_toxin"/>
    <property type="match status" value="1"/>
</dbReference>
<keyword evidence="9" id="KW-1185">Reference proteome</keyword>
<evidence type="ECO:0000256" key="3">
    <source>
        <dbReference type="ARBA" id="ARBA00022722"/>
    </source>
</evidence>
<dbReference type="RefSeq" id="WP_007322540.1">
    <property type="nucleotide sequence ID" value="NZ_BAEE01000056.1"/>
</dbReference>
<dbReference type="STRING" id="1073574.GOARA_056_02130"/>